<evidence type="ECO:0000259" key="3">
    <source>
        <dbReference type="Pfam" id="PF04892"/>
    </source>
</evidence>
<keyword evidence="2" id="KW-1133">Transmembrane helix</keyword>
<reference evidence="4 5" key="2">
    <citation type="journal article" date="2023" name="ChemBioChem">
        <title>Acyltransferase Domain Exchange between Two Independent Type I Polyketide Synthases in the Same Producer Strain of Macrolide Antibiotics.</title>
        <authorList>
            <person name="Kudo F."/>
            <person name="Kishikawa K."/>
            <person name="Tsuboi K."/>
            <person name="Kido T."/>
            <person name="Usui T."/>
            <person name="Hashimoto J."/>
            <person name="Shin-Ya K."/>
            <person name="Miyanaga A."/>
            <person name="Eguchi T."/>
        </authorList>
    </citation>
    <scope>NUCLEOTIDE SEQUENCE [LARGE SCALE GENOMIC DNA]</scope>
    <source>
        <strain evidence="4 5">A-8890</strain>
    </source>
</reference>
<evidence type="ECO:0000256" key="2">
    <source>
        <dbReference type="SAM" id="Phobius"/>
    </source>
</evidence>
<gene>
    <name evidence="4" type="ORF">SGFS_046950</name>
</gene>
<feature type="transmembrane region" description="Helical" evidence="2">
    <location>
        <begin position="12"/>
        <end position="35"/>
    </location>
</feature>
<feature type="region of interest" description="Disordered" evidence="1">
    <location>
        <begin position="151"/>
        <end position="201"/>
    </location>
</feature>
<feature type="compositionally biased region" description="Basic and acidic residues" evidence="1">
    <location>
        <begin position="165"/>
        <end position="185"/>
    </location>
</feature>
<dbReference type="PANTHER" id="PTHR36834">
    <property type="entry name" value="MEMBRANE PROTEIN-RELATED"/>
    <property type="match status" value="1"/>
</dbReference>
<reference evidence="4 5" key="1">
    <citation type="journal article" date="2010" name="ChemBioChem">
        <title>Cloning and characterization of the biosynthetic gene cluster of 16-membered macrolide antibiotic FD-891: involvement of a dual functional cytochrome P450 monooxygenase catalyzing epoxidation and hydroxylation.</title>
        <authorList>
            <person name="Kudo F."/>
            <person name="Motegi A."/>
            <person name="Mizoue K."/>
            <person name="Eguchi T."/>
        </authorList>
    </citation>
    <scope>NUCLEOTIDE SEQUENCE [LARGE SCALE GENOMIC DNA]</scope>
    <source>
        <strain evidence="4 5">A-8890</strain>
    </source>
</reference>
<keyword evidence="5" id="KW-1185">Reference proteome</keyword>
<dbReference type="RefSeq" id="WP_286252930.1">
    <property type="nucleotide sequence ID" value="NZ_AP018448.1"/>
</dbReference>
<dbReference type="Pfam" id="PF04892">
    <property type="entry name" value="VanZ"/>
    <property type="match status" value="1"/>
</dbReference>
<feature type="domain" description="VanZ-like" evidence="3">
    <location>
        <begin position="24"/>
        <end position="143"/>
    </location>
</feature>
<sequence length="201" mass="21154">MQRQGTNGDSAGIRVRAMGGVLLVAHLALVAWITLRPLDVTWVSATNLRPFAGIRADLALGWPEAARSIGEGLALLAPLGVLLPMAHGRLTVSPLASLARVVTTGALLSLAIELLQTGVPGQVVDVDSILLNTVGVGLAHLAVMPTVRKALRRRSRGSGRPSGTGDRDLVALRMEDRDGREERGESSQGRTPTIARVEMAP</sequence>
<organism evidence="4 5">
    <name type="scientific">Streptomyces graminofaciens</name>
    <dbReference type="NCBI Taxonomy" id="68212"/>
    <lineage>
        <taxon>Bacteria</taxon>
        <taxon>Bacillati</taxon>
        <taxon>Actinomycetota</taxon>
        <taxon>Actinomycetes</taxon>
        <taxon>Kitasatosporales</taxon>
        <taxon>Streptomycetaceae</taxon>
        <taxon>Streptomyces</taxon>
    </lineage>
</organism>
<proteinExistence type="predicted"/>
<dbReference type="InterPro" id="IPR053150">
    <property type="entry name" value="Teicoplanin_resist-assoc"/>
</dbReference>
<evidence type="ECO:0000313" key="5">
    <source>
        <dbReference type="Proteomes" id="UP001321542"/>
    </source>
</evidence>
<dbReference type="PANTHER" id="PTHR36834:SF1">
    <property type="entry name" value="INTEGRAL MEMBRANE PROTEIN"/>
    <property type="match status" value="1"/>
</dbReference>
<name>A0ABN5VJ96_9ACTN</name>
<evidence type="ECO:0000256" key="1">
    <source>
        <dbReference type="SAM" id="MobiDB-lite"/>
    </source>
</evidence>
<dbReference type="EMBL" id="AP018448">
    <property type="protein sequence ID" value="BBC33401.1"/>
    <property type="molecule type" value="Genomic_DNA"/>
</dbReference>
<evidence type="ECO:0000313" key="4">
    <source>
        <dbReference type="EMBL" id="BBC33401.1"/>
    </source>
</evidence>
<dbReference type="InterPro" id="IPR006976">
    <property type="entry name" value="VanZ-like"/>
</dbReference>
<accession>A0ABN5VJ96</accession>
<dbReference type="Proteomes" id="UP001321542">
    <property type="component" value="Chromosome"/>
</dbReference>
<keyword evidence="2" id="KW-0812">Transmembrane</keyword>
<protein>
    <recommendedName>
        <fullName evidence="3">VanZ-like domain-containing protein</fullName>
    </recommendedName>
</protein>
<keyword evidence="2" id="KW-0472">Membrane</keyword>